<protein>
    <recommendedName>
        <fullName evidence="1">Phage ABA sandwich domain-containing protein</fullName>
    </recommendedName>
</protein>
<dbReference type="OrthoDB" id="2875393at2"/>
<dbReference type="AlphaFoldDB" id="A0A1S2LQG0"/>
<name>A0A1S2LQG0_9BACI</name>
<proteinExistence type="predicted"/>
<dbReference type="EMBL" id="MLQR01000020">
    <property type="protein sequence ID" value="OIJ14430.1"/>
    <property type="molecule type" value="Genomic_DNA"/>
</dbReference>
<dbReference type="Pfam" id="PF18066">
    <property type="entry name" value="Phage_ABA_S"/>
    <property type="match status" value="1"/>
</dbReference>
<dbReference type="Proteomes" id="UP000179524">
    <property type="component" value="Unassembled WGS sequence"/>
</dbReference>
<dbReference type="InterPro" id="IPR041270">
    <property type="entry name" value="Phage_ABA_S"/>
</dbReference>
<evidence type="ECO:0000313" key="3">
    <source>
        <dbReference type="Proteomes" id="UP000179524"/>
    </source>
</evidence>
<feature type="domain" description="Phage ABA sandwich" evidence="1">
    <location>
        <begin position="5"/>
        <end position="88"/>
    </location>
</feature>
<evidence type="ECO:0000313" key="2">
    <source>
        <dbReference type="EMBL" id="OIJ14430.1"/>
    </source>
</evidence>
<reference evidence="2 3" key="1">
    <citation type="submission" date="2016-10" db="EMBL/GenBank/DDBJ databases">
        <title>Draft genome sequences of four alkaliphilic bacteria belonging to the Anaerobacillus genus.</title>
        <authorList>
            <person name="Bassil N.M."/>
            <person name="Lloyd J.R."/>
        </authorList>
    </citation>
    <scope>NUCLEOTIDE SEQUENCE [LARGE SCALE GENOMIC DNA]</scope>
    <source>
        <strain evidence="2 3">DSM 18345</strain>
    </source>
</reference>
<accession>A0A1S2LQG0</accession>
<comment type="caution">
    <text evidence="2">The sequence shown here is derived from an EMBL/GenBank/DDBJ whole genome shotgun (WGS) entry which is preliminary data.</text>
</comment>
<evidence type="ECO:0000259" key="1">
    <source>
        <dbReference type="Pfam" id="PF18066"/>
    </source>
</evidence>
<keyword evidence="3" id="KW-1185">Reference proteome</keyword>
<gene>
    <name evidence="2" type="ORF">BKP37_08600</name>
</gene>
<organism evidence="2 3">
    <name type="scientific">Anaerobacillus alkalilacustris</name>
    <dbReference type="NCBI Taxonomy" id="393763"/>
    <lineage>
        <taxon>Bacteria</taxon>
        <taxon>Bacillati</taxon>
        <taxon>Bacillota</taxon>
        <taxon>Bacilli</taxon>
        <taxon>Bacillales</taxon>
        <taxon>Bacillaceae</taxon>
        <taxon>Anaerobacillus</taxon>
    </lineage>
</organism>
<sequence length="101" mass="11597">MNKKDVIARRIFGWSLNSSGKWFDLEKRTFISDSEFKPDQNLDQAILIVERLQQFGFTYTKKSDFEVGFNDIYGTGDTLAEAITNAAYQLAENSSISDEWL</sequence>